<feature type="region of interest" description="Disordered" evidence="1">
    <location>
        <begin position="166"/>
        <end position="190"/>
    </location>
</feature>
<accession>T1I181</accession>
<dbReference type="RefSeq" id="XP_073993182.1">
    <property type="nucleotide sequence ID" value="XM_074137081.1"/>
</dbReference>
<proteinExistence type="predicted"/>
<dbReference type="Gene3D" id="3.40.1800.20">
    <property type="match status" value="1"/>
</dbReference>
<keyword evidence="3" id="KW-1185">Reference proteome</keyword>
<dbReference type="SMART" id="SM00868">
    <property type="entry name" value="zf-AD"/>
    <property type="match status" value="1"/>
</dbReference>
<dbReference type="STRING" id="13249.T1I181"/>
<dbReference type="Pfam" id="PF07776">
    <property type="entry name" value="zf-AD"/>
    <property type="match status" value="1"/>
</dbReference>
<evidence type="ECO:0000313" key="3">
    <source>
        <dbReference type="Proteomes" id="UP000015103"/>
    </source>
</evidence>
<dbReference type="OMA" id="NGHEEVT"/>
<dbReference type="VEuPathDB" id="VectorBase:RPRC010051"/>
<dbReference type="InParanoid" id="T1I181"/>
<dbReference type="GO" id="GO:0005634">
    <property type="term" value="C:nucleus"/>
    <property type="evidence" value="ECO:0007669"/>
    <property type="project" value="InterPro"/>
</dbReference>
<dbReference type="Proteomes" id="UP000015103">
    <property type="component" value="Unassembled WGS sequence"/>
</dbReference>
<dbReference type="RefSeq" id="XP_073993179.1">
    <property type="nucleotide sequence ID" value="XM_074137078.1"/>
</dbReference>
<evidence type="ECO:0000313" key="2">
    <source>
        <dbReference type="EnsemblMetazoa" id="RPRC010051-PA"/>
    </source>
</evidence>
<dbReference type="EnsemblMetazoa" id="RPRC010051-RA">
    <property type="protein sequence ID" value="RPRC010051-PA"/>
    <property type="gene ID" value="RPRC010051"/>
</dbReference>
<dbReference type="SUPFAM" id="SSF57716">
    <property type="entry name" value="Glucocorticoid receptor-like (DNA-binding domain)"/>
    <property type="match status" value="1"/>
</dbReference>
<reference evidence="2" key="1">
    <citation type="submission" date="2015-05" db="UniProtKB">
        <authorList>
            <consortium name="EnsemblMetazoa"/>
        </authorList>
    </citation>
    <scope>IDENTIFICATION</scope>
</reference>
<sequence length="221" mass="24370">MTDVDHLPQKCYCRLCAKYELCTDIFSANGMRQLLSLKINSCLPIQVHKSDNLTKGVCPSCIVKLNTAYELITTCVLVQSKLEEETNRLLKGNGHEEVTSSVTKPLSPSAAESTGPVVVLPLTIDNVAQFNRISAGGGSVMEKETSPPVPVISSVLTLASGPPITKPIKLNPGNNISDDEERPKKKERKTVCSYCKQWFPRSKIQEHEKSHMNEINFSKKT</sequence>
<dbReference type="AlphaFoldDB" id="T1I181"/>
<evidence type="ECO:0000256" key="1">
    <source>
        <dbReference type="SAM" id="MobiDB-lite"/>
    </source>
</evidence>
<dbReference type="GeneID" id="141458726"/>
<protein>
    <submittedName>
        <fullName evidence="2">Zf-AD domain-containing protein</fullName>
    </submittedName>
</protein>
<dbReference type="InterPro" id="IPR012934">
    <property type="entry name" value="Znf_AD"/>
</dbReference>
<name>T1I181_RHOPR</name>
<dbReference type="RefSeq" id="XP_073993181.1">
    <property type="nucleotide sequence ID" value="XM_074137080.1"/>
</dbReference>
<dbReference type="GO" id="GO:0008270">
    <property type="term" value="F:zinc ion binding"/>
    <property type="evidence" value="ECO:0007669"/>
    <property type="project" value="UniProtKB-UniRule"/>
</dbReference>
<dbReference type="HOGENOM" id="CLU_1252028_0_0_1"/>
<organism evidence="2 3">
    <name type="scientific">Rhodnius prolixus</name>
    <name type="common">Triatomid bug</name>
    <dbReference type="NCBI Taxonomy" id="13249"/>
    <lineage>
        <taxon>Eukaryota</taxon>
        <taxon>Metazoa</taxon>
        <taxon>Ecdysozoa</taxon>
        <taxon>Arthropoda</taxon>
        <taxon>Hexapoda</taxon>
        <taxon>Insecta</taxon>
        <taxon>Pterygota</taxon>
        <taxon>Neoptera</taxon>
        <taxon>Paraneoptera</taxon>
        <taxon>Hemiptera</taxon>
        <taxon>Heteroptera</taxon>
        <taxon>Panheteroptera</taxon>
        <taxon>Cimicomorpha</taxon>
        <taxon>Reduviidae</taxon>
        <taxon>Triatominae</taxon>
        <taxon>Rhodnius</taxon>
    </lineage>
</organism>
<dbReference type="EMBL" id="ACPB03016562">
    <property type="status" value="NOT_ANNOTATED_CDS"/>
    <property type="molecule type" value="Genomic_DNA"/>
</dbReference>
<dbReference type="RefSeq" id="XP_073993180.1">
    <property type="nucleotide sequence ID" value="XM_074137079.1"/>
</dbReference>
<dbReference type="PROSITE" id="PS51915">
    <property type="entry name" value="ZAD"/>
    <property type="match status" value="1"/>
</dbReference>
<dbReference type="PANTHER" id="PTHR39942">
    <property type="entry name" value="BCDNA.LD26519-RELATED"/>
    <property type="match status" value="1"/>
</dbReference>
<dbReference type="PANTHER" id="PTHR39942:SF1">
    <property type="entry name" value="BCDNA.LD26519-RELATED"/>
    <property type="match status" value="1"/>
</dbReference>